<dbReference type="Proteomes" id="UP000192796">
    <property type="component" value="Unassembled WGS sequence"/>
</dbReference>
<accession>A0A1V9FP77</accession>
<comment type="caution">
    <text evidence="1">The sequence shown here is derived from an EMBL/GenBank/DDBJ whole genome shotgun (WGS) entry which is preliminary data.</text>
</comment>
<sequence length="150" mass="16840">MKSIRVLPLLLIASIVTVSAISGFRPQKQDEPWTTKQLLAPADLARIINDTKAKQPIIISIGPGAVIKGSVDIGSVKEKENLDKLTQELKTLPRDADIVIYCGCCPFEHCPNIRPAFQLLNQMKFTNHKLLNLEHNVKIDWINKNYPVMQ</sequence>
<gene>
    <name evidence="1" type="ORF">A3860_34690</name>
</gene>
<dbReference type="EMBL" id="LVYD01000066">
    <property type="protein sequence ID" value="OQP60081.1"/>
    <property type="molecule type" value="Genomic_DNA"/>
</dbReference>
<dbReference type="STRING" id="1703345.A3860_34690"/>
<evidence type="ECO:0000313" key="1">
    <source>
        <dbReference type="EMBL" id="OQP60081.1"/>
    </source>
</evidence>
<reference evidence="1 2" key="1">
    <citation type="submission" date="2016-03" db="EMBL/GenBank/DDBJ databases">
        <title>Niastella vici sp. nov., isolated from farmland soil.</title>
        <authorList>
            <person name="Chen L."/>
            <person name="Wang D."/>
            <person name="Yang S."/>
            <person name="Wang G."/>
        </authorList>
    </citation>
    <scope>NUCLEOTIDE SEQUENCE [LARGE SCALE GENOMIC DNA]</scope>
    <source>
        <strain evidence="1 2">DJ57</strain>
    </source>
</reference>
<evidence type="ECO:0000313" key="2">
    <source>
        <dbReference type="Proteomes" id="UP000192796"/>
    </source>
</evidence>
<keyword evidence="2" id="KW-1185">Reference proteome</keyword>
<dbReference type="RefSeq" id="WP_081153587.1">
    <property type="nucleotide sequence ID" value="NZ_LVYD01000066.1"/>
</dbReference>
<dbReference type="AlphaFoldDB" id="A0A1V9FP77"/>
<evidence type="ECO:0008006" key="3">
    <source>
        <dbReference type="Google" id="ProtNLM"/>
    </source>
</evidence>
<dbReference type="OrthoDB" id="760650at2"/>
<proteinExistence type="predicted"/>
<name>A0A1V9FP77_9BACT</name>
<protein>
    <recommendedName>
        <fullName evidence="3">Rhodanese domain-containing protein</fullName>
    </recommendedName>
</protein>
<organism evidence="1 2">
    <name type="scientific">Niastella vici</name>
    <dbReference type="NCBI Taxonomy" id="1703345"/>
    <lineage>
        <taxon>Bacteria</taxon>
        <taxon>Pseudomonadati</taxon>
        <taxon>Bacteroidota</taxon>
        <taxon>Chitinophagia</taxon>
        <taxon>Chitinophagales</taxon>
        <taxon>Chitinophagaceae</taxon>
        <taxon>Niastella</taxon>
    </lineage>
</organism>